<evidence type="ECO:0000313" key="7">
    <source>
        <dbReference type="Proteomes" id="UP001642260"/>
    </source>
</evidence>
<dbReference type="PANTHER" id="PTHR45831:SF2">
    <property type="entry name" value="LD24721P"/>
    <property type="match status" value="1"/>
</dbReference>
<keyword evidence="1" id="KW-0677">Repeat</keyword>
<name>A0ABC8JQE7_ERUVS</name>
<evidence type="ECO:0000256" key="3">
    <source>
        <dbReference type="PROSITE-ProRule" id="PRU00339"/>
    </source>
</evidence>
<dbReference type="Proteomes" id="UP001642260">
    <property type="component" value="Unassembled WGS sequence"/>
</dbReference>
<evidence type="ECO:0000256" key="2">
    <source>
        <dbReference type="ARBA" id="ARBA00022803"/>
    </source>
</evidence>
<accession>A0ABC8JQE7</accession>
<dbReference type="SUPFAM" id="SSF48452">
    <property type="entry name" value="TPR-like"/>
    <property type="match status" value="1"/>
</dbReference>
<keyword evidence="7" id="KW-1185">Reference proteome</keyword>
<proteinExistence type="predicted"/>
<evidence type="ECO:0000313" key="6">
    <source>
        <dbReference type="EMBL" id="CAH8330380.1"/>
    </source>
</evidence>
<keyword evidence="2 3" id="KW-0802">TPR repeat</keyword>
<dbReference type="InterPro" id="IPR008971">
    <property type="entry name" value="HSP40/DnaJ_pept-bd"/>
</dbReference>
<feature type="domain" description="Chaperone DnaJ C-terminal" evidence="5">
    <location>
        <begin position="205"/>
        <end position="284"/>
    </location>
</feature>
<dbReference type="SUPFAM" id="SSF49493">
    <property type="entry name" value="HSP40/DnaJ peptide-binding domain"/>
    <property type="match status" value="1"/>
</dbReference>
<evidence type="ECO:0000256" key="1">
    <source>
        <dbReference type="ARBA" id="ARBA00022737"/>
    </source>
</evidence>
<comment type="caution">
    <text evidence="6">The sequence shown here is derived from an EMBL/GenBank/DDBJ whole genome shotgun (WGS) entry which is preliminary data.</text>
</comment>
<gene>
    <name evidence="6" type="ORF">ERUC_LOCUS12060</name>
</gene>
<dbReference type="InterPro" id="IPR011990">
    <property type="entry name" value="TPR-like_helical_dom_sf"/>
</dbReference>
<protein>
    <recommendedName>
        <fullName evidence="5">Chaperone DnaJ C-terminal domain-containing protein</fullName>
    </recommendedName>
</protein>
<dbReference type="PANTHER" id="PTHR45831">
    <property type="entry name" value="LD24721P"/>
    <property type="match status" value="1"/>
</dbReference>
<dbReference type="Gene3D" id="2.60.260.20">
    <property type="entry name" value="Urease metallochaperone UreE, N-terminal domain"/>
    <property type="match status" value="1"/>
</dbReference>
<feature type="region of interest" description="Disordered" evidence="4">
    <location>
        <begin position="377"/>
        <end position="406"/>
    </location>
</feature>
<sequence>MVLVTWHVQLDEQSNPPDVEEAGANEDEDTGTQVAPIFRLEEVAVNTAEEDEDAVLDIGCSSHVVANLAVTPALGFLCFVALRGVSGIEVHGSSSDLQEPLLVEEEAACLKVTLYSSAGLVSLVTLSWLDPLLSAGSKRPLELKDILLLAPRDRAKASYKLAETVTTRDECSGTLGNEMSCVWHARNFADGELKDELFCIRFSSIETGDLCAVIEVIPDPILKRDDTNILYTCKISYVDAILGTTLKVPTVDGTVDLKVPAGTQPSTTLVMAKKGVPVLNKSNKAMQSQQYLEAIELYSFAIALLDKNAVFYCNRAAAYTQISMCSEAIKAYSRLGLAYYAQGEYADAIEKGFKKALELDPHNESVKENIRVAEQKLREEEQRQRRNQNTNMGHNQDPGMGGQGIPSHFSMPLNPDMMSMFMNMTGNRGGDGNINGTNEHEIRVGGNINIDLGAADQMPEEFSGALRSMMQMFGGSQEGNNNNPQGTNGRPSGN</sequence>
<dbReference type="SMART" id="SM00028">
    <property type="entry name" value="TPR"/>
    <property type="match status" value="2"/>
</dbReference>
<feature type="region of interest" description="Disordered" evidence="4">
    <location>
        <begin position="473"/>
        <end position="494"/>
    </location>
</feature>
<dbReference type="AlphaFoldDB" id="A0ABC8JQE7"/>
<dbReference type="InterPro" id="IPR019734">
    <property type="entry name" value="TPR_rpt"/>
</dbReference>
<organism evidence="6 7">
    <name type="scientific">Eruca vesicaria subsp. sativa</name>
    <name type="common">Garden rocket</name>
    <name type="synonym">Eruca sativa</name>
    <dbReference type="NCBI Taxonomy" id="29727"/>
    <lineage>
        <taxon>Eukaryota</taxon>
        <taxon>Viridiplantae</taxon>
        <taxon>Streptophyta</taxon>
        <taxon>Embryophyta</taxon>
        <taxon>Tracheophyta</taxon>
        <taxon>Spermatophyta</taxon>
        <taxon>Magnoliopsida</taxon>
        <taxon>eudicotyledons</taxon>
        <taxon>Gunneridae</taxon>
        <taxon>Pentapetalae</taxon>
        <taxon>rosids</taxon>
        <taxon>malvids</taxon>
        <taxon>Brassicales</taxon>
        <taxon>Brassicaceae</taxon>
        <taxon>Brassiceae</taxon>
        <taxon>Eruca</taxon>
    </lineage>
</organism>
<dbReference type="InterPro" id="IPR002939">
    <property type="entry name" value="DnaJ_C"/>
</dbReference>
<evidence type="ECO:0000259" key="5">
    <source>
        <dbReference type="Pfam" id="PF01556"/>
    </source>
</evidence>
<feature type="repeat" description="TPR" evidence="3">
    <location>
        <begin position="329"/>
        <end position="363"/>
    </location>
</feature>
<reference evidence="6 7" key="1">
    <citation type="submission" date="2022-03" db="EMBL/GenBank/DDBJ databases">
        <authorList>
            <person name="Macdonald S."/>
            <person name="Ahmed S."/>
            <person name="Newling K."/>
        </authorList>
    </citation>
    <scope>NUCLEOTIDE SEQUENCE [LARGE SCALE GENOMIC DNA]</scope>
</reference>
<dbReference type="Pfam" id="PF01556">
    <property type="entry name" value="DnaJ_C"/>
    <property type="match status" value="1"/>
</dbReference>
<dbReference type="Gene3D" id="1.25.40.10">
    <property type="entry name" value="Tetratricopeptide repeat domain"/>
    <property type="match status" value="1"/>
</dbReference>
<dbReference type="InterPro" id="IPR047150">
    <property type="entry name" value="SGT"/>
</dbReference>
<evidence type="ECO:0000256" key="4">
    <source>
        <dbReference type="SAM" id="MobiDB-lite"/>
    </source>
</evidence>
<dbReference type="CDD" id="cd10747">
    <property type="entry name" value="DnaJ_C"/>
    <property type="match status" value="1"/>
</dbReference>
<feature type="compositionally biased region" description="Polar residues" evidence="4">
    <location>
        <begin position="478"/>
        <end position="494"/>
    </location>
</feature>
<dbReference type="EMBL" id="CAKOAT010114043">
    <property type="protein sequence ID" value="CAH8330380.1"/>
    <property type="molecule type" value="Genomic_DNA"/>
</dbReference>
<dbReference type="PROSITE" id="PS50005">
    <property type="entry name" value="TPR"/>
    <property type="match status" value="1"/>
</dbReference>